<comment type="similarity">
    <text evidence="1 6">Belongs to the peptidase S14 family.</text>
</comment>
<gene>
    <name evidence="8" type="ORF">TK0001_3232</name>
</gene>
<dbReference type="CDD" id="cd07016">
    <property type="entry name" value="S14_ClpP_1"/>
    <property type="match status" value="1"/>
</dbReference>
<dbReference type="InterPro" id="IPR001907">
    <property type="entry name" value="ClpP"/>
</dbReference>
<dbReference type="InterPro" id="IPR029045">
    <property type="entry name" value="ClpP/crotonase-like_dom_sf"/>
</dbReference>
<keyword evidence="3" id="KW-0645">Protease</keyword>
<feature type="region of interest" description="Disordered" evidence="7">
    <location>
        <begin position="189"/>
        <end position="219"/>
    </location>
</feature>
<dbReference type="GO" id="GO:0004176">
    <property type="term" value="F:ATP-dependent peptidase activity"/>
    <property type="evidence" value="ECO:0007669"/>
    <property type="project" value="InterPro"/>
</dbReference>
<evidence type="ECO:0000313" key="8">
    <source>
        <dbReference type="EMBL" id="SOR29834.1"/>
    </source>
</evidence>
<dbReference type="AlphaFoldDB" id="A0A2N9AR53"/>
<evidence type="ECO:0000256" key="1">
    <source>
        <dbReference type="ARBA" id="ARBA00007039"/>
    </source>
</evidence>
<evidence type="ECO:0000256" key="3">
    <source>
        <dbReference type="ARBA" id="ARBA00022670"/>
    </source>
</evidence>
<dbReference type="Proteomes" id="UP000233769">
    <property type="component" value="Chromosome tk0001"/>
</dbReference>
<dbReference type="Gene3D" id="3.90.226.10">
    <property type="entry name" value="2-enoyl-CoA Hydratase, Chain A, domain 1"/>
    <property type="match status" value="1"/>
</dbReference>
<dbReference type="NCBIfam" id="NF045542">
    <property type="entry name" value="Clp_rel_HeadMat"/>
    <property type="match status" value="1"/>
</dbReference>
<dbReference type="GO" id="GO:0009368">
    <property type="term" value="C:endopeptidase Clp complex"/>
    <property type="evidence" value="ECO:0007669"/>
    <property type="project" value="TreeGrafter"/>
</dbReference>
<feature type="compositionally biased region" description="Acidic residues" evidence="7">
    <location>
        <begin position="196"/>
        <end position="210"/>
    </location>
</feature>
<organism evidence="8 9">
    <name type="scientific">Methylorubrum extorquens</name>
    <name type="common">Methylobacterium dichloromethanicum</name>
    <name type="synonym">Methylobacterium extorquens</name>
    <dbReference type="NCBI Taxonomy" id="408"/>
    <lineage>
        <taxon>Bacteria</taxon>
        <taxon>Pseudomonadati</taxon>
        <taxon>Pseudomonadota</taxon>
        <taxon>Alphaproteobacteria</taxon>
        <taxon>Hyphomicrobiales</taxon>
        <taxon>Methylobacteriaceae</taxon>
        <taxon>Methylorubrum</taxon>
    </lineage>
</organism>
<dbReference type="PANTHER" id="PTHR10381:SF70">
    <property type="entry name" value="ATP-DEPENDENT CLP PROTEASE PROTEOLYTIC SUBUNIT"/>
    <property type="match status" value="1"/>
</dbReference>
<evidence type="ECO:0000313" key="9">
    <source>
        <dbReference type="Proteomes" id="UP000233769"/>
    </source>
</evidence>
<dbReference type="PANTHER" id="PTHR10381">
    <property type="entry name" value="ATP-DEPENDENT CLP PROTEASE PROTEOLYTIC SUBUNIT"/>
    <property type="match status" value="1"/>
</dbReference>
<keyword evidence="5" id="KW-0720">Serine protease</keyword>
<dbReference type="EMBL" id="LT962688">
    <property type="protein sequence ID" value="SOR29834.1"/>
    <property type="molecule type" value="Genomic_DNA"/>
</dbReference>
<evidence type="ECO:0000256" key="5">
    <source>
        <dbReference type="ARBA" id="ARBA00022825"/>
    </source>
</evidence>
<evidence type="ECO:0000256" key="4">
    <source>
        <dbReference type="ARBA" id="ARBA00022801"/>
    </source>
</evidence>
<dbReference type="GO" id="GO:0051117">
    <property type="term" value="F:ATPase binding"/>
    <property type="evidence" value="ECO:0007669"/>
    <property type="project" value="TreeGrafter"/>
</dbReference>
<keyword evidence="4" id="KW-0378">Hydrolase</keyword>
<accession>A0A2N9AR53</accession>
<reference evidence="9" key="1">
    <citation type="submission" date="2017-10" db="EMBL/GenBank/DDBJ databases">
        <authorList>
            <person name="Regsiter A."/>
            <person name="William W."/>
        </authorList>
    </citation>
    <scope>NUCLEOTIDE SEQUENCE [LARGE SCALE GENOMIC DNA]</scope>
</reference>
<dbReference type="PRINTS" id="PR00127">
    <property type="entry name" value="CLPPROTEASEP"/>
</dbReference>
<evidence type="ECO:0000256" key="2">
    <source>
        <dbReference type="ARBA" id="ARBA00022490"/>
    </source>
</evidence>
<keyword evidence="2" id="KW-0963">Cytoplasm</keyword>
<evidence type="ECO:0000256" key="7">
    <source>
        <dbReference type="SAM" id="MobiDB-lite"/>
    </source>
</evidence>
<evidence type="ECO:0000256" key="6">
    <source>
        <dbReference type="RuleBase" id="RU003567"/>
    </source>
</evidence>
<dbReference type="GO" id="GO:0006515">
    <property type="term" value="P:protein quality control for misfolded or incompletely synthesized proteins"/>
    <property type="evidence" value="ECO:0007669"/>
    <property type="project" value="TreeGrafter"/>
</dbReference>
<protein>
    <recommendedName>
        <fullName evidence="6">ATP-dependent Clp protease proteolytic subunit</fullName>
    </recommendedName>
</protein>
<proteinExistence type="inferred from homology"/>
<dbReference type="InterPro" id="IPR023562">
    <property type="entry name" value="ClpP/TepA"/>
</dbReference>
<name>A0A2N9AR53_METEX</name>
<dbReference type="SUPFAM" id="SSF52096">
    <property type="entry name" value="ClpP/crotonase"/>
    <property type="match status" value="1"/>
</dbReference>
<dbReference type="Pfam" id="PF00574">
    <property type="entry name" value="CLP_protease"/>
    <property type="match status" value="1"/>
</dbReference>
<dbReference type="GO" id="GO:0004252">
    <property type="term" value="F:serine-type endopeptidase activity"/>
    <property type="evidence" value="ECO:0007669"/>
    <property type="project" value="InterPro"/>
</dbReference>
<sequence length="260" mass="28117">MKKILQLLEANRDRGSFRVKAEEGSDEATIYVYGAIGDYYGIDAQTFVRELAAIEASTIHLRINSPGGDVFAARAMKTALEQHAAKVVAHIDGLAASAASFLMLAADEIEISEGAFVMIHLPWTFAVGSADDLRASAAVLDKVGEAIVGDYVRRTGKDADEVLAWMKAETWFTADEAVAEGFCDRKAGETAAPADPEQEEPPQEPAEPDQEAPPASNLFDLSAYRNAPRALKQRARTHFDALAADRQRAEARLALIERAA</sequence>